<feature type="transmembrane region" description="Helical" evidence="1">
    <location>
        <begin position="6"/>
        <end position="23"/>
    </location>
</feature>
<proteinExistence type="predicted"/>
<keyword evidence="1" id="KW-0472">Membrane</keyword>
<feature type="transmembrane region" description="Helical" evidence="1">
    <location>
        <begin position="115"/>
        <end position="133"/>
    </location>
</feature>
<feature type="transmembrane region" description="Helical" evidence="1">
    <location>
        <begin position="92"/>
        <end position="109"/>
    </location>
</feature>
<dbReference type="AlphaFoldDB" id="A0A161K613"/>
<keyword evidence="1" id="KW-1133">Transmembrane helix</keyword>
<sequence>MTFPHSLVIISTLLMLWGGYAYFRDTLAGRTKPNRVSWFLWALAPLVSLGAAFSVDADIWASVRVLVGGVVPGVIFLGSFFNRKSYWKLTRFDWFCGGLSLTALLFWQLASSPLIAVLLAAAANTFALIPTFIKAWNFPETETRLIYINSFLSAVLIIPAIPVWNIANSAFQISLMLGTGAMLVAVYRKSLGIKKTI</sequence>
<feature type="transmembrane region" description="Helical" evidence="1">
    <location>
        <begin position="59"/>
        <end position="80"/>
    </location>
</feature>
<dbReference type="EMBL" id="CZRL01000008">
    <property type="protein sequence ID" value="CUS50002.1"/>
    <property type="molecule type" value="Genomic_DNA"/>
</dbReference>
<gene>
    <name evidence="2" type="ORF">MGWOODY_XGa3032</name>
</gene>
<reference evidence="2" key="1">
    <citation type="submission" date="2015-10" db="EMBL/GenBank/DDBJ databases">
        <authorList>
            <person name="Gilbert D.G."/>
        </authorList>
    </citation>
    <scope>NUCLEOTIDE SEQUENCE</scope>
</reference>
<accession>A0A161K613</accession>
<organism evidence="2">
    <name type="scientific">hydrothermal vent metagenome</name>
    <dbReference type="NCBI Taxonomy" id="652676"/>
    <lineage>
        <taxon>unclassified sequences</taxon>
        <taxon>metagenomes</taxon>
        <taxon>ecological metagenomes</taxon>
    </lineage>
</organism>
<name>A0A161K613_9ZZZZ</name>
<evidence type="ECO:0000313" key="2">
    <source>
        <dbReference type="EMBL" id="CUS50002.1"/>
    </source>
</evidence>
<feature type="transmembrane region" description="Helical" evidence="1">
    <location>
        <begin position="145"/>
        <end position="164"/>
    </location>
</feature>
<evidence type="ECO:0000256" key="1">
    <source>
        <dbReference type="SAM" id="Phobius"/>
    </source>
</evidence>
<protein>
    <submittedName>
        <fullName evidence="2">Uncharacterized protein</fullName>
    </submittedName>
</protein>
<feature type="transmembrane region" description="Helical" evidence="1">
    <location>
        <begin position="170"/>
        <end position="187"/>
    </location>
</feature>
<keyword evidence="1" id="KW-0812">Transmembrane</keyword>
<feature type="transmembrane region" description="Helical" evidence="1">
    <location>
        <begin position="35"/>
        <end position="53"/>
    </location>
</feature>